<dbReference type="AlphaFoldDB" id="A0A2I2GHA2"/>
<keyword evidence="2" id="KW-0479">Metal-binding</keyword>
<dbReference type="GeneID" id="36551518"/>
<keyword evidence="3" id="KW-0223">Dioxygenase</keyword>
<dbReference type="OrthoDB" id="407298at2759"/>
<organism evidence="7 8">
    <name type="scientific">Aspergillus steynii IBT 23096</name>
    <dbReference type="NCBI Taxonomy" id="1392250"/>
    <lineage>
        <taxon>Eukaryota</taxon>
        <taxon>Fungi</taxon>
        <taxon>Dikarya</taxon>
        <taxon>Ascomycota</taxon>
        <taxon>Pezizomycotina</taxon>
        <taxon>Eurotiomycetes</taxon>
        <taxon>Eurotiomycetidae</taxon>
        <taxon>Eurotiales</taxon>
        <taxon>Aspergillaceae</taxon>
        <taxon>Aspergillus</taxon>
        <taxon>Aspergillus subgen. Circumdati</taxon>
    </lineage>
</organism>
<dbReference type="RefSeq" id="XP_024707548.1">
    <property type="nucleotide sequence ID" value="XM_024843818.1"/>
</dbReference>
<sequence length="607" mass="68782">MKTSRISTISLLVGCIPAAASPISSQSVLSVSVPLPGDEGTQYSLPMFDPKPWERMAEIHLAREGYLYGPPLLGNTSAFPTGVLGDAMVARDRYLWFKDVEYVTENVYPELEKAAAALVQEGGLRDLSSYKAIYEDQWTATVPDGVAPGMLSNWTQDLLFSMERLSTNPYVVRRLHPHHDGLPFQVEDRVVRHLAAGRTLADLHDEGRLFKGDHSYQARYSQTPNRWTAACTAYFFIHPYSGEFLPLAIKTNMGRDLTYTPLDDENDWLFAKMAFSMNDLFHSQMYHLANTHDVAEPVHQAALRTMSARHPVRGFIDRLMYQAYAVRPIGTEFLFNEGGFYDSSFALPNFAGIRFATEAYWAHAGHFRATEFHRDLADRDLIDCKYGPELSSFPYYSTVSPMMDAIQDFVREFVASYYPSEEMLMQDRELQAWIVEANDEAEVIDFFKPPLVDRESLTSILSHMAFLSGIAHHALNGATVGEVSGILPLHPSSFNRPLPETKGSITSLMPYLHNETEAIKQASLLVRFNRPLLDEQEGNLPQMFSGVQFLSRTEVSVQTAESRFREQMLKISDLIRAREFDDRGLSEGMPFIWRSIDPRKIPYYLCV</sequence>
<dbReference type="PROSITE" id="PS51393">
    <property type="entry name" value="LIPOXYGENASE_3"/>
    <property type="match status" value="1"/>
</dbReference>
<dbReference type="GO" id="GO:0034440">
    <property type="term" value="P:lipid oxidation"/>
    <property type="evidence" value="ECO:0007669"/>
    <property type="project" value="InterPro"/>
</dbReference>
<dbReference type="EMBL" id="MSFO01000002">
    <property type="protein sequence ID" value="PLB52246.1"/>
    <property type="molecule type" value="Genomic_DNA"/>
</dbReference>
<dbReference type="Gene3D" id="3.10.450.60">
    <property type="match status" value="1"/>
</dbReference>
<dbReference type="InterPro" id="IPR036226">
    <property type="entry name" value="LipOase_C_sf"/>
</dbReference>
<dbReference type="STRING" id="1392250.A0A2I2GHA2"/>
<dbReference type="InterPro" id="IPR013819">
    <property type="entry name" value="LipOase_C"/>
</dbReference>
<evidence type="ECO:0000313" key="8">
    <source>
        <dbReference type="Proteomes" id="UP000234275"/>
    </source>
</evidence>
<comment type="caution">
    <text evidence="7">The sequence shown here is derived from an EMBL/GenBank/DDBJ whole genome shotgun (WGS) entry which is preliminary data.</text>
</comment>
<evidence type="ECO:0000256" key="4">
    <source>
        <dbReference type="ARBA" id="ARBA00023002"/>
    </source>
</evidence>
<name>A0A2I2GHA2_9EURO</name>
<evidence type="ECO:0000256" key="3">
    <source>
        <dbReference type="ARBA" id="ARBA00022964"/>
    </source>
</evidence>
<dbReference type="SUPFAM" id="SSF48484">
    <property type="entry name" value="Lipoxigenase"/>
    <property type="match status" value="1"/>
</dbReference>
<reference evidence="7 8" key="1">
    <citation type="submission" date="2016-12" db="EMBL/GenBank/DDBJ databases">
        <title>The genomes of Aspergillus section Nigri reveals drivers in fungal speciation.</title>
        <authorList>
            <consortium name="DOE Joint Genome Institute"/>
            <person name="Vesth T.C."/>
            <person name="Nybo J."/>
            <person name="Theobald S."/>
            <person name="Brandl J."/>
            <person name="Frisvad J.C."/>
            <person name="Nielsen K.F."/>
            <person name="Lyhne E.K."/>
            <person name="Kogle M.E."/>
            <person name="Kuo A."/>
            <person name="Riley R."/>
            <person name="Clum A."/>
            <person name="Nolan M."/>
            <person name="Lipzen A."/>
            <person name="Salamov A."/>
            <person name="Henrissat B."/>
            <person name="Wiebenga A."/>
            <person name="De Vries R.P."/>
            <person name="Grigoriev I.V."/>
            <person name="Mortensen U.H."/>
            <person name="Andersen M.R."/>
            <person name="Baker S.E."/>
        </authorList>
    </citation>
    <scope>NUCLEOTIDE SEQUENCE [LARGE SCALE GENOMIC DNA]</scope>
    <source>
        <strain evidence="7 8">IBT 23096</strain>
    </source>
</reference>
<keyword evidence="5" id="KW-0732">Signal</keyword>
<dbReference type="GO" id="GO:0043651">
    <property type="term" value="P:linoleic acid metabolic process"/>
    <property type="evidence" value="ECO:0007669"/>
    <property type="project" value="UniProtKB-ARBA"/>
</dbReference>
<keyword evidence="4" id="KW-0560">Oxidoreductase</keyword>
<proteinExistence type="predicted"/>
<gene>
    <name evidence="7" type="ORF">P170DRAFT_350708</name>
</gene>
<dbReference type="VEuPathDB" id="FungiDB:P170DRAFT_350708"/>
<accession>A0A2I2GHA2</accession>
<feature type="domain" description="Lipoxygenase" evidence="6">
    <location>
        <begin position="38"/>
        <end position="607"/>
    </location>
</feature>
<feature type="chain" id="PRO_5014186587" description="Manganese lipoxygenase" evidence="5">
    <location>
        <begin position="21"/>
        <end position="607"/>
    </location>
</feature>
<evidence type="ECO:0000256" key="1">
    <source>
        <dbReference type="ARBA" id="ARBA00021175"/>
    </source>
</evidence>
<evidence type="ECO:0000259" key="6">
    <source>
        <dbReference type="PROSITE" id="PS51393"/>
    </source>
</evidence>
<dbReference type="GO" id="GO:0046872">
    <property type="term" value="F:metal ion binding"/>
    <property type="evidence" value="ECO:0007669"/>
    <property type="project" value="UniProtKB-KW"/>
</dbReference>
<feature type="signal peptide" evidence="5">
    <location>
        <begin position="1"/>
        <end position="20"/>
    </location>
</feature>
<evidence type="ECO:0000256" key="5">
    <source>
        <dbReference type="SAM" id="SignalP"/>
    </source>
</evidence>
<dbReference type="Gene3D" id="1.20.245.10">
    <property type="entry name" value="Lipoxygenase-1, Domain 5"/>
    <property type="match status" value="1"/>
</dbReference>
<keyword evidence="8" id="KW-1185">Reference proteome</keyword>
<protein>
    <recommendedName>
        <fullName evidence="1">Manganese lipoxygenase</fullName>
    </recommendedName>
</protein>
<dbReference type="PANTHER" id="PTHR11771">
    <property type="entry name" value="LIPOXYGENASE"/>
    <property type="match status" value="1"/>
</dbReference>
<dbReference type="GO" id="GO:0050584">
    <property type="term" value="F:linoleate 11-lipoxygenase activity"/>
    <property type="evidence" value="ECO:0007669"/>
    <property type="project" value="UniProtKB-ARBA"/>
</dbReference>
<dbReference type="Pfam" id="PF00305">
    <property type="entry name" value="Lipoxygenase"/>
    <property type="match status" value="1"/>
</dbReference>
<evidence type="ECO:0000256" key="2">
    <source>
        <dbReference type="ARBA" id="ARBA00022723"/>
    </source>
</evidence>
<dbReference type="Proteomes" id="UP000234275">
    <property type="component" value="Unassembled WGS sequence"/>
</dbReference>
<dbReference type="InterPro" id="IPR000907">
    <property type="entry name" value="LipOase"/>
</dbReference>
<evidence type="ECO:0000313" key="7">
    <source>
        <dbReference type="EMBL" id="PLB52246.1"/>
    </source>
</evidence>